<accession>A0A381FLL2</accession>
<dbReference type="EMBL" id="UFVR01000004">
    <property type="protein sequence ID" value="SUX47394.1"/>
    <property type="molecule type" value="Genomic_DNA"/>
</dbReference>
<evidence type="ECO:0000313" key="4">
    <source>
        <dbReference type="Proteomes" id="UP000269076"/>
    </source>
</evidence>
<dbReference type="AlphaFoldDB" id="A0A381FLL2"/>
<dbReference type="RefSeq" id="WP_115620835.1">
    <property type="nucleotide sequence ID" value="NZ_CP033928.1"/>
</dbReference>
<dbReference type="Proteomes" id="UP000269076">
    <property type="component" value="Chromosome"/>
</dbReference>
<name>A0A381FLL2_9FLAO</name>
<protein>
    <submittedName>
        <fullName evidence="2">Uncharacterized protein</fullName>
    </submittedName>
</protein>
<sequence>MSKFLPERKKLLEDVFDKASNETPETSFSGILKNLEIVLRDEYKITLSYKTFENYYKAIVKEEGDYPIKSLILDDLSRYLGFESFNDYCSGWKSFEYKVNQALSNLVITVINKPIIKMPEFLTKQSNLGILGVLLVGGFLAGNKIINNQTPTISKESLTKNLEIENAQVLGIAHIPVTMESKVSQQTPTISVKQQNCMYWDDKEYKLAYCDDKNPKIELKPIDEILVAYFQRITRKDTLTVDNAYGKVWYSKHKGNVEFFTSDGIDPENGKELRKATEYIIETYGRQ</sequence>
<dbReference type="Proteomes" id="UP000254282">
    <property type="component" value="Unassembled WGS sequence"/>
</dbReference>
<gene>
    <name evidence="1" type="ORF">EG340_13205</name>
    <name evidence="2" type="ORF">NCTC13532_02960</name>
</gene>
<organism evidence="2 3">
    <name type="scientific">Chryseobacterium indoltheticum</name>
    <dbReference type="NCBI Taxonomy" id="254"/>
    <lineage>
        <taxon>Bacteria</taxon>
        <taxon>Pseudomonadati</taxon>
        <taxon>Bacteroidota</taxon>
        <taxon>Flavobacteriia</taxon>
        <taxon>Flavobacteriales</taxon>
        <taxon>Weeksellaceae</taxon>
        <taxon>Chryseobacterium group</taxon>
        <taxon>Chryseobacterium</taxon>
    </lineage>
</organism>
<proteinExistence type="predicted"/>
<dbReference type="EMBL" id="CP033928">
    <property type="protein sequence ID" value="AZA61942.1"/>
    <property type="molecule type" value="Genomic_DNA"/>
</dbReference>
<evidence type="ECO:0000313" key="1">
    <source>
        <dbReference type="EMBL" id="AZA61942.1"/>
    </source>
</evidence>
<reference evidence="2 3" key="1">
    <citation type="submission" date="2018-06" db="EMBL/GenBank/DDBJ databases">
        <authorList>
            <consortium name="Pathogen Informatics"/>
            <person name="Doyle S."/>
        </authorList>
    </citation>
    <scope>NUCLEOTIDE SEQUENCE [LARGE SCALE GENOMIC DNA]</scope>
    <source>
        <strain evidence="2 3">NCTC13532</strain>
    </source>
</reference>
<evidence type="ECO:0000313" key="3">
    <source>
        <dbReference type="Proteomes" id="UP000254282"/>
    </source>
</evidence>
<reference evidence="1 4" key="2">
    <citation type="submission" date="2018-11" db="EMBL/GenBank/DDBJ databases">
        <title>Proposal to divide the Flavobacteriaceae and reorganize its genera based on Amino Acid Identity values calculated from whole genome sequences.</title>
        <authorList>
            <person name="Nicholson A.C."/>
            <person name="Gulvik C.A."/>
            <person name="Whitney A.M."/>
            <person name="Humrighouse B.W."/>
            <person name="Bell M."/>
            <person name="Holmes B."/>
            <person name="Steigerwalt A."/>
            <person name="Villarma A."/>
            <person name="Sheth M."/>
            <person name="Batra D."/>
            <person name="Pryor J."/>
            <person name="Bernardet J.-F."/>
            <person name="Hugo C."/>
            <person name="Kampfer P."/>
            <person name="Newman J."/>
            <person name="Mcquiston J.R."/>
        </authorList>
    </citation>
    <scope>NUCLEOTIDE SEQUENCE [LARGE SCALE GENOMIC DNA]</scope>
    <source>
        <strain evidence="1 4">G0211</strain>
    </source>
</reference>
<evidence type="ECO:0000313" key="2">
    <source>
        <dbReference type="EMBL" id="SUX47394.1"/>
    </source>
</evidence>